<protein>
    <recommendedName>
        <fullName evidence="3">Acetylglutamate kinase</fullName>
        <ecNumber evidence="2">2.7.2.8</ecNumber>
    </recommendedName>
    <alternativeName>
        <fullName evidence="10">N-acetyl-L-glutamate 5-phosphotransferase</fullName>
    </alternativeName>
    <alternativeName>
        <fullName evidence="11">NAG kinase</fullName>
    </alternativeName>
</protein>
<evidence type="ECO:0000313" key="17">
    <source>
        <dbReference type="Proteomes" id="UP001139409"/>
    </source>
</evidence>
<dbReference type="GO" id="GO:0006526">
    <property type="term" value="P:L-arginine biosynthetic process"/>
    <property type="evidence" value="ECO:0007669"/>
    <property type="project" value="UniProtKB-KW"/>
</dbReference>
<evidence type="ECO:0000256" key="11">
    <source>
        <dbReference type="ARBA" id="ARBA00030639"/>
    </source>
</evidence>
<keyword evidence="5" id="KW-0028">Amino-acid biosynthesis</keyword>
<evidence type="ECO:0000256" key="2">
    <source>
        <dbReference type="ARBA" id="ARBA00013065"/>
    </source>
</evidence>
<gene>
    <name evidence="15" type="primary">argB</name>
    <name evidence="14" type="ORF">LDX50_10220</name>
    <name evidence="15" type="ORF">LDX50_16190</name>
    <name evidence="16" type="ORF">LDX50_21910</name>
</gene>
<dbReference type="InterPro" id="IPR036393">
    <property type="entry name" value="AceGlu_kinase-like_sf"/>
</dbReference>
<dbReference type="PANTHER" id="PTHR23342">
    <property type="entry name" value="N-ACETYLGLUTAMATE SYNTHASE"/>
    <property type="match status" value="1"/>
</dbReference>
<evidence type="ECO:0000256" key="9">
    <source>
        <dbReference type="ARBA" id="ARBA00022840"/>
    </source>
</evidence>
<name>A0A9X1HQE7_9BACT</name>
<evidence type="ECO:0000256" key="5">
    <source>
        <dbReference type="ARBA" id="ARBA00022605"/>
    </source>
</evidence>
<proteinExistence type="predicted"/>
<dbReference type="AlphaFoldDB" id="A0A9X1HQE7"/>
<evidence type="ECO:0000259" key="13">
    <source>
        <dbReference type="Pfam" id="PF00696"/>
    </source>
</evidence>
<evidence type="ECO:0000256" key="1">
    <source>
        <dbReference type="ARBA" id="ARBA00004828"/>
    </source>
</evidence>
<comment type="pathway">
    <text evidence="1">Amino-acid biosynthesis; L-arginine biosynthesis; N(2)-acetyl-L-ornithine from L-glutamate: step 2/4.</text>
</comment>
<dbReference type="GO" id="GO:0005737">
    <property type="term" value="C:cytoplasm"/>
    <property type="evidence" value="ECO:0007669"/>
    <property type="project" value="InterPro"/>
</dbReference>
<dbReference type="InterPro" id="IPR004662">
    <property type="entry name" value="AcgluKinase_fam"/>
</dbReference>
<keyword evidence="7" id="KW-0547">Nucleotide-binding</keyword>
<sequence length="257" mass="28063">MNDVTVIKIGGNIIDDPVSLQKFLHSFSKEKGARVLIHGGGKKASELSRTMGVEPRMIEGRRITDAATLEIVTMVYAGLINKNIVAQLQSLQVNALGLTGADLNLIKARKRENAQVDYGFVGDFVTEDVNTGQLSRLLENGITPVFCALTHDMHGSLLNTNADSLAAGIAIALSEKFNVHLHLCFEKPGVLRDAENDKSVILQLDKNEYLSLKSAGKIFEGMIPKLDNAFKAFDKDVDVTIRHALNNSTGTKLIRHE</sequence>
<dbReference type="SUPFAM" id="SSF53633">
    <property type="entry name" value="Carbamate kinase-like"/>
    <property type="match status" value="1"/>
</dbReference>
<dbReference type="RefSeq" id="WP_225698350.1">
    <property type="nucleotide sequence ID" value="NZ_JAIXNE010000002.1"/>
</dbReference>
<keyword evidence="6 15" id="KW-0808">Transferase</keyword>
<evidence type="ECO:0000256" key="12">
    <source>
        <dbReference type="ARBA" id="ARBA00048141"/>
    </source>
</evidence>
<reference evidence="15" key="1">
    <citation type="submission" date="2021-09" db="EMBL/GenBank/DDBJ databases">
        <title>Fulvivirga sp. isolated from coastal sediment.</title>
        <authorList>
            <person name="Yu H."/>
        </authorList>
    </citation>
    <scope>NUCLEOTIDE SEQUENCE</scope>
    <source>
        <strain evidence="15">1062</strain>
    </source>
</reference>
<dbReference type="InterPro" id="IPR001048">
    <property type="entry name" value="Asp/Glu/Uridylate_kinase"/>
</dbReference>
<dbReference type="Gene3D" id="3.40.1160.10">
    <property type="entry name" value="Acetylglutamate kinase-like"/>
    <property type="match status" value="1"/>
</dbReference>
<dbReference type="EMBL" id="JAIXNE010000003">
    <property type="protein sequence ID" value="MCA6076423.1"/>
    <property type="molecule type" value="Genomic_DNA"/>
</dbReference>
<dbReference type="NCBIfam" id="TIGR00761">
    <property type="entry name" value="argB"/>
    <property type="match status" value="1"/>
</dbReference>
<evidence type="ECO:0000256" key="6">
    <source>
        <dbReference type="ARBA" id="ARBA00022679"/>
    </source>
</evidence>
<keyword evidence="4" id="KW-0055">Arginine biosynthesis</keyword>
<dbReference type="GO" id="GO:0003991">
    <property type="term" value="F:acetylglutamate kinase activity"/>
    <property type="evidence" value="ECO:0007669"/>
    <property type="project" value="UniProtKB-EC"/>
</dbReference>
<dbReference type="Pfam" id="PF00696">
    <property type="entry name" value="AA_kinase"/>
    <property type="match status" value="1"/>
</dbReference>
<dbReference type="EMBL" id="JAIXNE010000004">
    <property type="protein sequence ID" value="MCA6077551.1"/>
    <property type="molecule type" value="Genomic_DNA"/>
</dbReference>
<evidence type="ECO:0000256" key="7">
    <source>
        <dbReference type="ARBA" id="ARBA00022741"/>
    </source>
</evidence>
<evidence type="ECO:0000256" key="10">
    <source>
        <dbReference type="ARBA" id="ARBA00030178"/>
    </source>
</evidence>
<evidence type="ECO:0000256" key="4">
    <source>
        <dbReference type="ARBA" id="ARBA00022571"/>
    </source>
</evidence>
<dbReference type="GO" id="GO:0005524">
    <property type="term" value="F:ATP binding"/>
    <property type="evidence" value="ECO:0007669"/>
    <property type="project" value="UniProtKB-KW"/>
</dbReference>
<evidence type="ECO:0000313" key="14">
    <source>
        <dbReference type="EMBL" id="MCA6075246.1"/>
    </source>
</evidence>
<accession>A0A9X1HQE7</accession>
<keyword evidence="17" id="KW-1185">Reference proteome</keyword>
<dbReference type="EMBL" id="JAIXNE010000002">
    <property type="protein sequence ID" value="MCA6075246.1"/>
    <property type="molecule type" value="Genomic_DNA"/>
</dbReference>
<feature type="domain" description="Aspartate/glutamate/uridylate kinase" evidence="13">
    <location>
        <begin position="4"/>
        <end position="241"/>
    </location>
</feature>
<keyword evidence="9" id="KW-0067">ATP-binding</keyword>
<evidence type="ECO:0000256" key="8">
    <source>
        <dbReference type="ARBA" id="ARBA00022777"/>
    </source>
</evidence>
<dbReference type="PIRSF" id="PIRSF000728">
    <property type="entry name" value="NAGK"/>
    <property type="match status" value="1"/>
</dbReference>
<dbReference type="CDD" id="cd04238">
    <property type="entry name" value="AAK_NAGK-like"/>
    <property type="match status" value="1"/>
</dbReference>
<evidence type="ECO:0000313" key="15">
    <source>
        <dbReference type="EMBL" id="MCA6076423.1"/>
    </source>
</evidence>
<evidence type="ECO:0000313" key="16">
    <source>
        <dbReference type="EMBL" id="MCA6077551.1"/>
    </source>
</evidence>
<evidence type="ECO:0000256" key="3">
    <source>
        <dbReference type="ARBA" id="ARBA00021197"/>
    </source>
</evidence>
<dbReference type="Proteomes" id="UP001139409">
    <property type="component" value="Unassembled WGS sequence"/>
</dbReference>
<organism evidence="15 17">
    <name type="scientific">Fulvivirga sedimenti</name>
    <dbReference type="NCBI Taxonomy" id="2879465"/>
    <lineage>
        <taxon>Bacteria</taxon>
        <taxon>Pseudomonadati</taxon>
        <taxon>Bacteroidota</taxon>
        <taxon>Cytophagia</taxon>
        <taxon>Cytophagales</taxon>
        <taxon>Fulvivirgaceae</taxon>
        <taxon>Fulvivirga</taxon>
    </lineage>
</organism>
<keyword evidence="8 15" id="KW-0418">Kinase</keyword>
<comment type="caution">
    <text evidence="15">The sequence shown here is derived from an EMBL/GenBank/DDBJ whole genome shotgun (WGS) entry which is preliminary data.</text>
</comment>
<dbReference type="PANTHER" id="PTHR23342:SF0">
    <property type="entry name" value="N-ACETYLGLUTAMATE SYNTHASE, MITOCHONDRIAL"/>
    <property type="match status" value="1"/>
</dbReference>
<comment type="catalytic activity">
    <reaction evidence="12">
        <text>N-acetyl-L-glutamate + ATP = N-acetyl-L-glutamyl 5-phosphate + ADP</text>
        <dbReference type="Rhea" id="RHEA:14629"/>
        <dbReference type="ChEBI" id="CHEBI:30616"/>
        <dbReference type="ChEBI" id="CHEBI:44337"/>
        <dbReference type="ChEBI" id="CHEBI:57936"/>
        <dbReference type="ChEBI" id="CHEBI:456216"/>
        <dbReference type="EC" id="2.7.2.8"/>
    </reaction>
</comment>
<dbReference type="EC" id="2.7.2.8" evidence="2"/>